<evidence type="ECO:0000256" key="1">
    <source>
        <dbReference type="ARBA" id="ARBA00022801"/>
    </source>
</evidence>
<reference evidence="3" key="1">
    <citation type="submission" date="2022-07" db="EMBL/GenBank/DDBJ databases">
        <title>Enhanced cultured diversity of the mouse gut microbiota enables custom-made synthetic communities.</title>
        <authorList>
            <person name="Afrizal A."/>
        </authorList>
    </citation>
    <scope>NUCLEOTIDE SEQUENCE</scope>
    <source>
        <strain evidence="3">DSM 29186</strain>
    </source>
</reference>
<accession>A0A9X2MA15</accession>
<dbReference type="AlphaFoldDB" id="A0A9X2MA15"/>
<dbReference type="SUPFAM" id="SSF53187">
    <property type="entry name" value="Zn-dependent exopeptidases"/>
    <property type="match status" value="1"/>
</dbReference>
<dbReference type="PANTHER" id="PTHR30404:SF0">
    <property type="entry name" value="N-ACETYLMURAMOYL-L-ALANINE AMIDASE AMIC"/>
    <property type="match status" value="1"/>
</dbReference>
<dbReference type="Proteomes" id="UP001140817">
    <property type="component" value="Unassembled WGS sequence"/>
</dbReference>
<feature type="domain" description="MurNAc-LAA" evidence="2">
    <location>
        <begin position="153"/>
        <end position="264"/>
    </location>
</feature>
<keyword evidence="1" id="KW-0378">Hydrolase</keyword>
<dbReference type="Gene3D" id="3.40.630.40">
    <property type="entry name" value="Zn-dependent exopeptidases"/>
    <property type="match status" value="1"/>
</dbReference>
<dbReference type="Pfam" id="PF01520">
    <property type="entry name" value="Amidase_3"/>
    <property type="match status" value="1"/>
</dbReference>
<dbReference type="RefSeq" id="WP_052233000.1">
    <property type="nucleotide sequence ID" value="NZ_JANKBY010000062.1"/>
</dbReference>
<gene>
    <name evidence="3" type="ORF">NSA58_07070</name>
</gene>
<evidence type="ECO:0000313" key="4">
    <source>
        <dbReference type="Proteomes" id="UP001140817"/>
    </source>
</evidence>
<protein>
    <submittedName>
        <fullName evidence="3">N-acetylmuramoyl-L-alanine amidase</fullName>
    </submittedName>
</protein>
<dbReference type="InterPro" id="IPR002508">
    <property type="entry name" value="MurNAc-LAA_cat"/>
</dbReference>
<proteinExistence type="predicted"/>
<dbReference type="InterPro" id="IPR050695">
    <property type="entry name" value="N-acetylmuramoyl_amidase_3"/>
</dbReference>
<dbReference type="GO" id="GO:0009253">
    <property type="term" value="P:peptidoglycan catabolic process"/>
    <property type="evidence" value="ECO:0007669"/>
    <property type="project" value="InterPro"/>
</dbReference>
<keyword evidence="4" id="KW-1185">Reference proteome</keyword>
<name>A0A9X2MA15_9FIRM</name>
<dbReference type="PANTHER" id="PTHR30404">
    <property type="entry name" value="N-ACETYLMURAMOYL-L-ALANINE AMIDASE"/>
    <property type="match status" value="1"/>
</dbReference>
<comment type="caution">
    <text evidence="3">The sequence shown here is derived from an EMBL/GenBank/DDBJ whole genome shotgun (WGS) entry which is preliminary data.</text>
</comment>
<dbReference type="CDD" id="cd02696">
    <property type="entry name" value="MurNAc-LAA"/>
    <property type="match status" value="1"/>
</dbReference>
<dbReference type="EMBL" id="JANKBY010000062">
    <property type="protein sequence ID" value="MCR1822544.1"/>
    <property type="molecule type" value="Genomic_DNA"/>
</dbReference>
<organism evidence="3 4">
    <name type="scientific">Terrisporobacter muris</name>
    <dbReference type="NCBI Taxonomy" id="2963284"/>
    <lineage>
        <taxon>Bacteria</taxon>
        <taxon>Bacillati</taxon>
        <taxon>Bacillota</taxon>
        <taxon>Clostridia</taxon>
        <taxon>Peptostreptococcales</taxon>
        <taxon>Peptostreptococcaceae</taxon>
        <taxon>Terrisporobacter</taxon>
    </lineage>
</organism>
<dbReference type="GO" id="GO:0030288">
    <property type="term" value="C:outer membrane-bounded periplasmic space"/>
    <property type="evidence" value="ECO:0007669"/>
    <property type="project" value="TreeGrafter"/>
</dbReference>
<sequence length="271" mass="29644">MARKSKKGKHRRKKTTRIDKRKLVLVVVCLLILTFGLFKAFQAVASGVSVAKENVGSLITAVFGEGEDTSKVNKDKQFDLEEENTTEKKKYVVYIDVGRGGADAGYKTKNGILEKDVNLQISKLVSSRLSSQGDISVVVSRNTDIALSNSERVEDGNKQNADVFVSIRMAGNEDPTAEGVQTFYRVGANDASDELATLVQKSVAAYVDLKDRGVTPFTFDILKNNNMPAILLQCGFLSNPKEEKKLTNPEFQKDLAEGISQGILSFLDAQG</sequence>
<evidence type="ECO:0000313" key="3">
    <source>
        <dbReference type="EMBL" id="MCR1822544.1"/>
    </source>
</evidence>
<dbReference type="GO" id="GO:0008745">
    <property type="term" value="F:N-acetylmuramoyl-L-alanine amidase activity"/>
    <property type="evidence" value="ECO:0007669"/>
    <property type="project" value="InterPro"/>
</dbReference>
<dbReference type="SMART" id="SM00646">
    <property type="entry name" value="Ami_3"/>
    <property type="match status" value="1"/>
</dbReference>
<evidence type="ECO:0000259" key="2">
    <source>
        <dbReference type="SMART" id="SM00646"/>
    </source>
</evidence>